<dbReference type="EMBL" id="FOYL01000002">
    <property type="protein sequence ID" value="SFR03862.1"/>
    <property type="molecule type" value="Genomic_DNA"/>
</dbReference>
<dbReference type="AlphaFoldDB" id="A0A1I6DEY3"/>
<keyword evidence="2" id="KW-1185">Reference proteome</keyword>
<dbReference type="RefSeq" id="WP_177320325.1">
    <property type="nucleotide sequence ID" value="NZ_FOYL01000002.1"/>
</dbReference>
<organism evidence="1 2">
    <name type="scientific">Lentzea waywayandensis</name>
    <dbReference type="NCBI Taxonomy" id="84724"/>
    <lineage>
        <taxon>Bacteria</taxon>
        <taxon>Bacillati</taxon>
        <taxon>Actinomycetota</taxon>
        <taxon>Actinomycetes</taxon>
        <taxon>Pseudonocardiales</taxon>
        <taxon>Pseudonocardiaceae</taxon>
        <taxon>Lentzea</taxon>
    </lineage>
</organism>
<accession>A0A1I6DEY3</accession>
<evidence type="ECO:0000313" key="1">
    <source>
        <dbReference type="EMBL" id="SFR03862.1"/>
    </source>
</evidence>
<name>A0A1I6DEY3_9PSEU</name>
<dbReference type="STRING" id="84724.SAMN04488564_102403"/>
<sequence length="48" mass="5021">MIVPIRLDVTVQPSVNKAATLASDVTFDINNAGHELSAHATAATFVGR</sequence>
<gene>
    <name evidence="1" type="ORF">SAMN04488564_102403</name>
</gene>
<dbReference type="Proteomes" id="UP000198583">
    <property type="component" value="Unassembled WGS sequence"/>
</dbReference>
<reference evidence="2" key="1">
    <citation type="submission" date="2016-10" db="EMBL/GenBank/DDBJ databases">
        <authorList>
            <person name="Varghese N."/>
            <person name="Submissions S."/>
        </authorList>
    </citation>
    <scope>NUCLEOTIDE SEQUENCE [LARGE SCALE GENOMIC DNA]</scope>
    <source>
        <strain evidence="2">DSM 44232</strain>
    </source>
</reference>
<protein>
    <submittedName>
        <fullName evidence="1">Uncharacterized protein</fullName>
    </submittedName>
</protein>
<proteinExistence type="predicted"/>
<evidence type="ECO:0000313" key="2">
    <source>
        <dbReference type="Proteomes" id="UP000198583"/>
    </source>
</evidence>